<accession>A0ABT9YEE0</accession>
<sequence>MSLDKDPNQVPVRLVDPEDPTYTNLDPEVYQDGFDKEGEPDGVSNFREETAAEFPAPQAPTQEKRDADQDESVGSLMNGRALGTFSITLAILSLFFLPLLLGSAGIIVGFIAQRGDSKVMGRWAIGIGVVSIITSLFFSTII</sequence>
<proteinExistence type="predicted"/>
<dbReference type="Proteomes" id="UP001225034">
    <property type="component" value="Unassembled WGS sequence"/>
</dbReference>
<name>A0ABT9YEE0_9BACI</name>
<keyword evidence="2" id="KW-0472">Membrane</keyword>
<keyword evidence="2" id="KW-1133">Transmembrane helix</keyword>
<dbReference type="InterPro" id="IPR055338">
    <property type="entry name" value="YqfX-like"/>
</dbReference>
<dbReference type="PANTHER" id="PTHR40040:SF1">
    <property type="entry name" value="MEMBRANE PROTEIN"/>
    <property type="match status" value="1"/>
</dbReference>
<evidence type="ECO:0000256" key="1">
    <source>
        <dbReference type="SAM" id="MobiDB-lite"/>
    </source>
</evidence>
<comment type="caution">
    <text evidence="3">The sequence shown here is derived from an EMBL/GenBank/DDBJ whole genome shotgun (WGS) entry which is preliminary data.</text>
</comment>
<evidence type="ECO:0008006" key="5">
    <source>
        <dbReference type="Google" id="ProtNLM"/>
    </source>
</evidence>
<keyword evidence="4" id="KW-1185">Reference proteome</keyword>
<gene>
    <name evidence="3" type="ORF">J2S05_000346</name>
</gene>
<evidence type="ECO:0000313" key="4">
    <source>
        <dbReference type="Proteomes" id="UP001225034"/>
    </source>
</evidence>
<feature type="region of interest" description="Disordered" evidence="1">
    <location>
        <begin position="1"/>
        <end position="72"/>
    </location>
</feature>
<dbReference type="RefSeq" id="WP_306979334.1">
    <property type="nucleotide sequence ID" value="NZ_JAUSUA010000001.1"/>
</dbReference>
<evidence type="ECO:0000313" key="3">
    <source>
        <dbReference type="EMBL" id="MDQ0205572.1"/>
    </source>
</evidence>
<feature type="transmembrane region" description="Helical" evidence="2">
    <location>
        <begin position="85"/>
        <end position="111"/>
    </location>
</feature>
<organism evidence="3 4">
    <name type="scientific">Alkalicoccobacillus murimartini</name>
    <dbReference type="NCBI Taxonomy" id="171685"/>
    <lineage>
        <taxon>Bacteria</taxon>
        <taxon>Bacillati</taxon>
        <taxon>Bacillota</taxon>
        <taxon>Bacilli</taxon>
        <taxon>Bacillales</taxon>
        <taxon>Bacillaceae</taxon>
        <taxon>Alkalicoccobacillus</taxon>
    </lineage>
</organism>
<feature type="transmembrane region" description="Helical" evidence="2">
    <location>
        <begin position="123"/>
        <end position="141"/>
    </location>
</feature>
<reference evidence="3 4" key="1">
    <citation type="submission" date="2023-07" db="EMBL/GenBank/DDBJ databases">
        <title>Genomic Encyclopedia of Type Strains, Phase IV (KMG-IV): sequencing the most valuable type-strain genomes for metagenomic binning, comparative biology and taxonomic classification.</title>
        <authorList>
            <person name="Goeker M."/>
        </authorList>
    </citation>
    <scope>NUCLEOTIDE SEQUENCE [LARGE SCALE GENOMIC DNA]</scope>
    <source>
        <strain evidence="3 4">DSM 19154</strain>
    </source>
</reference>
<evidence type="ECO:0000256" key="2">
    <source>
        <dbReference type="SAM" id="Phobius"/>
    </source>
</evidence>
<dbReference type="PANTHER" id="PTHR40040">
    <property type="entry name" value="SMALL HYDROPHOBIC PROTEIN-RELATED"/>
    <property type="match status" value="1"/>
</dbReference>
<keyword evidence="2" id="KW-0812">Transmembrane</keyword>
<protein>
    <recommendedName>
        <fullName evidence="5">DUF4190 domain-containing protein</fullName>
    </recommendedName>
</protein>
<dbReference type="EMBL" id="JAUSUA010000001">
    <property type="protein sequence ID" value="MDQ0205572.1"/>
    <property type="molecule type" value="Genomic_DNA"/>
</dbReference>